<reference evidence="1 2" key="1">
    <citation type="journal article" date="2014" name="Int. J. Syst. Evol. Microbiol.">
        <title>Complete genome sequence of Corynebacterium casei LMG S-19264T (=DSM 44701T), isolated from a smear-ripened cheese.</title>
        <authorList>
            <consortium name="US DOE Joint Genome Institute (JGI-PGF)"/>
            <person name="Walter F."/>
            <person name="Albersmeier A."/>
            <person name="Kalinowski J."/>
            <person name="Ruckert C."/>
        </authorList>
    </citation>
    <scope>NUCLEOTIDE SEQUENCE [LARGE SCALE GENOMIC DNA]</scope>
    <source>
        <strain evidence="1 2">CCM 8635</strain>
    </source>
</reference>
<proteinExistence type="predicted"/>
<dbReference type="Proteomes" id="UP000652691">
    <property type="component" value="Unassembled WGS sequence"/>
</dbReference>
<name>A0ABD0A963_9GAMM</name>
<comment type="caution">
    <text evidence="1">The sequence shown here is derived from an EMBL/GenBank/DDBJ whole genome shotgun (WGS) entry which is preliminary data.</text>
</comment>
<evidence type="ECO:0000313" key="2">
    <source>
        <dbReference type="Proteomes" id="UP000652691"/>
    </source>
</evidence>
<dbReference type="EMBL" id="BMDA01000002">
    <property type="protein sequence ID" value="GGH37774.1"/>
    <property type="molecule type" value="Genomic_DNA"/>
</dbReference>
<gene>
    <name evidence="1" type="ORF">GCM10007354_22500</name>
</gene>
<sequence>MYCRVNLLFYKNPLLEAGFYLFSFKKIYKHMNKYVLSFLLILTMGQTGCNSNPSSKAQPEIENHQNIQNPIAIGMARSEFISKVITPSSSKLIGDQRIDTFIFYKQGNTSKRLGQALYNGLVASTLPFDSLIETISIPESATRGAKVIIQVIYDSSDRVEKVVRIQ</sequence>
<organism evidence="1 2">
    <name type="scientific">Acinetobacter courvalinii</name>
    <dbReference type="NCBI Taxonomy" id="280147"/>
    <lineage>
        <taxon>Bacteria</taxon>
        <taxon>Pseudomonadati</taxon>
        <taxon>Pseudomonadota</taxon>
        <taxon>Gammaproteobacteria</taxon>
        <taxon>Moraxellales</taxon>
        <taxon>Moraxellaceae</taxon>
        <taxon>Acinetobacter</taxon>
    </lineage>
</organism>
<accession>A0ABD0A963</accession>
<evidence type="ECO:0000313" key="1">
    <source>
        <dbReference type="EMBL" id="GGH37774.1"/>
    </source>
</evidence>
<protein>
    <recommendedName>
        <fullName evidence="3">Lipoprotein</fullName>
    </recommendedName>
</protein>
<dbReference type="AlphaFoldDB" id="A0ABD0A963"/>
<evidence type="ECO:0008006" key="3">
    <source>
        <dbReference type="Google" id="ProtNLM"/>
    </source>
</evidence>